<comment type="caution">
    <text evidence="2">The sequence shown here is derived from an EMBL/GenBank/DDBJ whole genome shotgun (WGS) entry which is preliminary data.</text>
</comment>
<sequence>MPHLCKLCNNLVKVSKSRRRDLHATFMQAVQQLCEVVQQFGEGVEIEEVDNPTTEVIASKQSSTTNHPRVYCVAVQQLGEGVEIEEIGYPTIEVIASKKASTTNHLRTDGSSILHAPFMEVVQMDLHATFMEDVQQLGEGVEIEEISYPTIEVIASKQCSTTNHTRMIKSLDDHKFVQIQCASRYSCAKSSRNFFKFHPVVKFATDNTNFTEFYLLVPDSCIFYFSFKKLESRLLTILHLKCCTINENNFSWFPSLKETYFNRAHINPLTLFKLIHKCPSIAELTLIRCCYLFHISVPHQYQLRKVHVNYDNRYLEKIEMKPRNLMEFHLFNSSLSVEVDLCACTKLQIMELDCQYIPIGFPEDFSFEFPCLKSLSLRLFKNMEKINHLSYELENLTLSGMPDLDEAIIDTPNLHSFKLINMEKVPSWCPVVGSRLMEVEIGLKNARTTNNLLELRVFAGNLGGNISLSFDTTVLKEVKSCSKNLCNNIGPLCKPRWPLSKSKLKYAFLLENQLTDSVKVAFKGAFDKWSGGWIFMPHLWKLCNNLVKMLKSRRMDLHATFMEVVQQLGEGVEIEEDGSS</sequence>
<organism evidence="2 3">
    <name type="scientific">Solanum commersonii</name>
    <name type="common">Commerson's wild potato</name>
    <name type="synonym">Commerson's nightshade</name>
    <dbReference type="NCBI Taxonomy" id="4109"/>
    <lineage>
        <taxon>Eukaryota</taxon>
        <taxon>Viridiplantae</taxon>
        <taxon>Streptophyta</taxon>
        <taxon>Embryophyta</taxon>
        <taxon>Tracheophyta</taxon>
        <taxon>Spermatophyta</taxon>
        <taxon>Magnoliopsida</taxon>
        <taxon>eudicotyledons</taxon>
        <taxon>Gunneridae</taxon>
        <taxon>Pentapetalae</taxon>
        <taxon>asterids</taxon>
        <taxon>lamiids</taxon>
        <taxon>Solanales</taxon>
        <taxon>Solanaceae</taxon>
        <taxon>Solanoideae</taxon>
        <taxon>Solaneae</taxon>
        <taxon>Solanum</taxon>
    </lineage>
</organism>
<evidence type="ECO:0000259" key="1">
    <source>
        <dbReference type="Pfam" id="PF23622"/>
    </source>
</evidence>
<reference evidence="2 3" key="1">
    <citation type="submission" date="2020-09" db="EMBL/GenBank/DDBJ databases">
        <title>De no assembly of potato wild relative species, Solanum commersonii.</title>
        <authorList>
            <person name="Cho K."/>
        </authorList>
    </citation>
    <scope>NUCLEOTIDE SEQUENCE [LARGE SCALE GENOMIC DNA]</scope>
    <source>
        <strain evidence="2">LZ3.2</strain>
        <tissue evidence="2">Leaf</tissue>
    </source>
</reference>
<dbReference type="Gene3D" id="3.80.10.10">
    <property type="entry name" value="Ribonuclease Inhibitor"/>
    <property type="match status" value="1"/>
</dbReference>
<dbReference type="Pfam" id="PF23622">
    <property type="entry name" value="LRR_At1g61320_AtMIF1"/>
    <property type="match status" value="1"/>
</dbReference>
<protein>
    <recommendedName>
        <fullName evidence="1">At1g61320/AtMIF1 LRR domain-containing protein</fullName>
    </recommendedName>
</protein>
<evidence type="ECO:0000313" key="2">
    <source>
        <dbReference type="EMBL" id="KAG5604329.1"/>
    </source>
</evidence>
<dbReference type="InterPro" id="IPR055357">
    <property type="entry name" value="LRR_At1g61320_AtMIF1"/>
</dbReference>
<dbReference type="InterPro" id="IPR053772">
    <property type="entry name" value="At1g61320/At1g61330-like"/>
</dbReference>
<dbReference type="AlphaFoldDB" id="A0A9J5YUT9"/>
<keyword evidence="3" id="KW-1185">Reference proteome</keyword>
<dbReference type="EMBL" id="JACXVP010000005">
    <property type="protein sequence ID" value="KAG5604329.1"/>
    <property type="molecule type" value="Genomic_DNA"/>
</dbReference>
<dbReference type="PANTHER" id="PTHR34145">
    <property type="entry name" value="OS02G0105600 PROTEIN"/>
    <property type="match status" value="1"/>
</dbReference>
<dbReference type="InterPro" id="IPR032675">
    <property type="entry name" value="LRR_dom_sf"/>
</dbReference>
<gene>
    <name evidence="2" type="ORF">H5410_025821</name>
</gene>
<feature type="domain" description="At1g61320/AtMIF1 LRR" evidence="1">
    <location>
        <begin position="234"/>
        <end position="385"/>
    </location>
</feature>
<accession>A0A9J5YUT9</accession>
<dbReference type="Proteomes" id="UP000824120">
    <property type="component" value="Chromosome 5"/>
</dbReference>
<proteinExistence type="predicted"/>
<evidence type="ECO:0000313" key="3">
    <source>
        <dbReference type="Proteomes" id="UP000824120"/>
    </source>
</evidence>
<name>A0A9J5YUT9_SOLCO</name>
<dbReference type="PANTHER" id="PTHR34145:SF28">
    <property type="entry name" value="F-BOX DOMAIN-CONTAINING PROTEIN"/>
    <property type="match status" value="1"/>
</dbReference>